<dbReference type="AlphaFoldDB" id="A0AAD6LZ58"/>
<dbReference type="AntiFam" id="ANF00011">
    <property type="entry name" value="tRNA translation"/>
</dbReference>
<organism evidence="2 3">
    <name type="scientific">Populus alba x Populus x berolinensis</name>
    <dbReference type="NCBI Taxonomy" id="444605"/>
    <lineage>
        <taxon>Eukaryota</taxon>
        <taxon>Viridiplantae</taxon>
        <taxon>Streptophyta</taxon>
        <taxon>Embryophyta</taxon>
        <taxon>Tracheophyta</taxon>
        <taxon>Spermatophyta</taxon>
        <taxon>Magnoliopsida</taxon>
        <taxon>eudicotyledons</taxon>
        <taxon>Gunneridae</taxon>
        <taxon>Pentapetalae</taxon>
        <taxon>rosids</taxon>
        <taxon>fabids</taxon>
        <taxon>Malpighiales</taxon>
        <taxon>Salicaceae</taxon>
        <taxon>Saliceae</taxon>
        <taxon>Populus</taxon>
    </lineage>
</organism>
<gene>
    <name evidence="2" type="ORF">NC653_031583</name>
</gene>
<feature type="region of interest" description="Disordered" evidence="1">
    <location>
        <begin position="1"/>
        <end position="42"/>
    </location>
</feature>
<evidence type="ECO:0000313" key="3">
    <source>
        <dbReference type="Proteomes" id="UP001164929"/>
    </source>
</evidence>
<evidence type="ECO:0000313" key="2">
    <source>
        <dbReference type="EMBL" id="KAJ6975792.1"/>
    </source>
</evidence>
<accession>A0AAD6LZ58</accession>
<name>A0AAD6LZ58_9ROSI</name>
<comment type="caution">
    <text evidence="2">The sequence shown here is derived from an EMBL/GenBank/DDBJ whole genome shotgun (WGS) entry which is preliminary data.</text>
</comment>
<dbReference type="Proteomes" id="UP001164929">
    <property type="component" value="Chromosome 13"/>
</dbReference>
<dbReference type="EMBL" id="JAQIZT010000013">
    <property type="protein sequence ID" value="KAJ6975792.1"/>
    <property type="molecule type" value="Genomic_DNA"/>
</dbReference>
<keyword evidence="3" id="KW-1185">Reference proteome</keyword>
<feature type="compositionally biased region" description="Polar residues" evidence="1">
    <location>
        <begin position="23"/>
        <end position="32"/>
    </location>
</feature>
<protein>
    <submittedName>
        <fullName evidence="2">Uncharacterized protein</fullName>
    </submittedName>
</protein>
<feature type="compositionally biased region" description="Basic and acidic residues" evidence="1">
    <location>
        <begin position="1"/>
        <end position="11"/>
    </location>
</feature>
<proteinExistence type="predicted"/>
<sequence>MQFHARDTNIDKKKKKKKCGERGSNTRPSDLQSDALPTELSPQPLSHKCQMLIFIILFYKYS</sequence>
<reference evidence="2" key="1">
    <citation type="journal article" date="2023" name="Mol. Ecol. Resour.">
        <title>Chromosome-level genome assembly of a triploid poplar Populus alba 'Berolinensis'.</title>
        <authorList>
            <person name="Chen S."/>
            <person name="Yu Y."/>
            <person name="Wang X."/>
            <person name="Wang S."/>
            <person name="Zhang T."/>
            <person name="Zhou Y."/>
            <person name="He R."/>
            <person name="Meng N."/>
            <person name="Wang Y."/>
            <person name="Liu W."/>
            <person name="Liu Z."/>
            <person name="Liu J."/>
            <person name="Guo Q."/>
            <person name="Huang H."/>
            <person name="Sederoff R.R."/>
            <person name="Wang G."/>
            <person name="Qu G."/>
            <person name="Chen S."/>
        </authorList>
    </citation>
    <scope>NUCLEOTIDE SEQUENCE</scope>
    <source>
        <strain evidence="2">SC-2020</strain>
    </source>
</reference>
<evidence type="ECO:0000256" key="1">
    <source>
        <dbReference type="SAM" id="MobiDB-lite"/>
    </source>
</evidence>